<protein>
    <submittedName>
        <fullName evidence="2">Uncharacterized protein</fullName>
    </submittedName>
</protein>
<dbReference type="AlphaFoldDB" id="A0A2G5F2B4"/>
<dbReference type="OrthoDB" id="1906227at2759"/>
<dbReference type="EMBL" id="KZ305019">
    <property type="protein sequence ID" value="PIA62165.1"/>
    <property type="molecule type" value="Genomic_DNA"/>
</dbReference>
<name>A0A2G5F2B4_AQUCA</name>
<sequence>MENNGRVDIEKCISYSHDLAEVLKNKKDANLLMQSLEGAKSLQSDCEADFQEVKNLLQDQQKKIDAHKKSIDEAKAEVLGDKDLDSIENELEEELKKGSLLEDELR</sequence>
<evidence type="ECO:0000313" key="2">
    <source>
        <dbReference type="EMBL" id="PIA62165.1"/>
    </source>
</evidence>
<feature type="coiled-coil region" evidence="1">
    <location>
        <begin position="50"/>
        <end position="104"/>
    </location>
</feature>
<dbReference type="Proteomes" id="UP000230069">
    <property type="component" value="Unassembled WGS sequence"/>
</dbReference>
<evidence type="ECO:0000256" key="1">
    <source>
        <dbReference type="SAM" id="Coils"/>
    </source>
</evidence>
<dbReference type="InParanoid" id="A0A2G5F2B4"/>
<proteinExistence type="predicted"/>
<dbReference type="STRING" id="218851.A0A2G5F2B4"/>
<accession>A0A2G5F2B4</accession>
<reference evidence="2 3" key="1">
    <citation type="submission" date="2017-09" db="EMBL/GenBank/DDBJ databases">
        <title>WGS assembly of Aquilegia coerulea Goldsmith.</title>
        <authorList>
            <person name="Hodges S."/>
            <person name="Kramer E."/>
            <person name="Nordborg M."/>
            <person name="Tomkins J."/>
            <person name="Borevitz J."/>
            <person name="Derieg N."/>
            <person name="Yan J."/>
            <person name="Mihaltcheva S."/>
            <person name="Hayes R.D."/>
            <person name="Rokhsar D."/>
        </authorList>
    </citation>
    <scope>NUCLEOTIDE SEQUENCE [LARGE SCALE GENOMIC DNA]</scope>
    <source>
        <strain evidence="3">cv. Goldsmith</strain>
    </source>
</reference>
<dbReference type="GO" id="GO:0051983">
    <property type="term" value="P:regulation of chromosome segregation"/>
    <property type="evidence" value="ECO:0007669"/>
    <property type="project" value="InterPro"/>
</dbReference>
<dbReference type="PANTHER" id="PTHR35730">
    <property type="entry name" value="KINETOCHORE PROTEIN SPC24 HOMOLOG-RELATED"/>
    <property type="match status" value="1"/>
</dbReference>
<gene>
    <name evidence="2" type="ORF">AQUCO_00200280v1</name>
</gene>
<organism evidence="2 3">
    <name type="scientific">Aquilegia coerulea</name>
    <name type="common">Rocky mountain columbine</name>
    <dbReference type="NCBI Taxonomy" id="218851"/>
    <lineage>
        <taxon>Eukaryota</taxon>
        <taxon>Viridiplantae</taxon>
        <taxon>Streptophyta</taxon>
        <taxon>Embryophyta</taxon>
        <taxon>Tracheophyta</taxon>
        <taxon>Spermatophyta</taxon>
        <taxon>Magnoliopsida</taxon>
        <taxon>Ranunculales</taxon>
        <taxon>Ranunculaceae</taxon>
        <taxon>Thalictroideae</taxon>
        <taxon>Aquilegia</taxon>
    </lineage>
</organism>
<dbReference type="InterPro" id="IPR044951">
    <property type="entry name" value="SPC24-like"/>
</dbReference>
<keyword evidence="1" id="KW-0175">Coiled coil</keyword>
<keyword evidence="3" id="KW-1185">Reference proteome</keyword>
<dbReference type="PANTHER" id="PTHR35730:SF2">
    <property type="entry name" value="KINETOCHORE PROTEIN SPC24 HOMOLOG-RELATED"/>
    <property type="match status" value="1"/>
</dbReference>
<evidence type="ECO:0000313" key="3">
    <source>
        <dbReference type="Proteomes" id="UP000230069"/>
    </source>
</evidence>